<dbReference type="OrthoDB" id="78597at2"/>
<dbReference type="Pfam" id="PF08011">
    <property type="entry name" value="PDDEXK_9"/>
    <property type="match status" value="1"/>
</dbReference>
<gene>
    <name evidence="2" type="ORF">JCM16775_0964</name>
</gene>
<dbReference type="PANTHER" id="PTHR34825">
    <property type="entry name" value="CONSERVED PROTEIN, WITH A WEAK D-GALACTARATE DEHYDRATASE/ALTRONATE HYDROLASE DOMAIN"/>
    <property type="match status" value="1"/>
</dbReference>
<dbReference type="InterPro" id="IPR018631">
    <property type="entry name" value="AAA-ATPase-like_dom"/>
</dbReference>
<dbReference type="SUPFAM" id="SSF52540">
    <property type="entry name" value="P-loop containing nucleoside triphosphate hydrolases"/>
    <property type="match status" value="1"/>
</dbReference>
<evidence type="ECO:0000313" key="2">
    <source>
        <dbReference type="EMBL" id="BBM38256.1"/>
    </source>
</evidence>
<dbReference type="InterPro" id="IPR027417">
    <property type="entry name" value="P-loop_NTPase"/>
</dbReference>
<evidence type="ECO:0000259" key="1">
    <source>
        <dbReference type="Pfam" id="PF09820"/>
    </source>
</evidence>
<accession>A0A510JGH1</accession>
<organism evidence="2 3">
    <name type="scientific">Leptotrichia hofstadii</name>
    <dbReference type="NCBI Taxonomy" id="157688"/>
    <lineage>
        <taxon>Bacteria</taxon>
        <taxon>Fusobacteriati</taxon>
        <taxon>Fusobacteriota</taxon>
        <taxon>Fusobacteriia</taxon>
        <taxon>Fusobacteriales</taxon>
        <taxon>Leptotrichiaceae</taxon>
        <taxon>Leptotrichia</taxon>
    </lineage>
</organism>
<sequence length="589" mass="70469">MIKKGKNEKVEKKKNLPVGIDNFEVMIQNNYYYFDKTGLIKEILESGTTRILFTRPRRFGKSLNMSMLKYFFDVKNKDENKKLFENLEISKSEYFDRQGQNPVIFISFKDFEEKNWENGFNSIKEEIKSLYNEFRFLREKLEKSDLMDFDNIWLKKKEGNYSRALSNLSRYLFEYYGKKVVLLIDEYDKPIIKAHANGYYNDVINFFKTFFENALKGNDYAEITVITGVLRIAKEGIFSGLNNLEVHTILEKKYNEYFGILENDVEKALKHYNLDAELDEIKKWYNGYLFGDINVYNPWSIINFLKYRDLKAHWVNTSSNDEIMNYLENSDEKIIFELEELLSHKSIRKEIYDFVTFQDIDYALNLNKNNYGFEVRENGKNYEIERDYFVNDFGYANIWQFFLHSGYLTIEKKLERNVYDLKIPNEELFDFFRIRFLYRTYRGHYRFYGLGEHLINGNYEKFRLEIRELLKNAISFRDLKEENSYHLFVIGLVSIMSENYFVKSNVESGDGIPDLVLKPKNKTKKAFIFEFKYSRAKDSKNLKRTAKSALKQINDRNYSEGLKYEGYKEIVKIGMGFRKKDVEVVVEEE</sequence>
<evidence type="ECO:0000313" key="3">
    <source>
        <dbReference type="Proteomes" id="UP000321892"/>
    </source>
</evidence>
<keyword evidence="3" id="KW-1185">Reference proteome</keyword>
<dbReference type="EMBL" id="AP019823">
    <property type="protein sequence ID" value="BBM38256.1"/>
    <property type="molecule type" value="Genomic_DNA"/>
</dbReference>
<dbReference type="KEGG" id="lhf:JCM16775_0964"/>
<dbReference type="Pfam" id="PF09820">
    <property type="entry name" value="AAA-ATPase_like"/>
    <property type="match status" value="1"/>
</dbReference>
<dbReference type="AlphaFoldDB" id="A0A510JGH1"/>
<proteinExistence type="predicted"/>
<dbReference type="Proteomes" id="UP000321892">
    <property type="component" value="Chromosome"/>
</dbReference>
<dbReference type="RefSeq" id="WP_026746590.1">
    <property type="nucleotide sequence ID" value="NZ_AP019823.1"/>
</dbReference>
<protein>
    <recommendedName>
        <fullName evidence="1">AAA-ATPase-like domain-containing protein</fullName>
    </recommendedName>
</protein>
<dbReference type="InterPro" id="IPR012547">
    <property type="entry name" value="PDDEXK_9"/>
</dbReference>
<dbReference type="PANTHER" id="PTHR34825:SF1">
    <property type="entry name" value="AAA-ATPASE-LIKE DOMAIN-CONTAINING PROTEIN"/>
    <property type="match status" value="1"/>
</dbReference>
<feature type="domain" description="AAA-ATPase-like" evidence="1">
    <location>
        <begin position="17"/>
        <end position="238"/>
    </location>
</feature>
<reference evidence="2 3" key="1">
    <citation type="submission" date="2019-07" db="EMBL/GenBank/DDBJ databases">
        <title>Complete Genome Sequence of Leptotrichia hofstadii Strain JCM16775.</title>
        <authorList>
            <person name="Watanabe S."/>
            <person name="Cui L."/>
        </authorList>
    </citation>
    <scope>NUCLEOTIDE SEQUENCE [LARGE SCALE GENOMIC DNA]</scope>
    <source>
        <strain evidence="2 3">JCM16775</strain>
    </source>
</reference>
<name>A0A510JGH1_9FUSO</name>